<feature type="signal peptide" evidence="4">
    <location>
        <begin position="1"/>
        <end position="25"/>
    </location>
</feature>
<name>A0A517PY62_9PLAN</name>
<dbReference type="PANTHER" id="PTHR43751">
    <property type="entry name" value="SULFATASE"/>
    <property type="match status" value="1"/>
</dbReference>
<feature type="chain" id="PRO_5021881932" evidence="4">
    <location>
        <begin position="26"/>
        <end position="507"/>
    </location>
</feature>
<dbReference type="InterPro" id="IPR000917">
    <property type="entry name" value="Sulfatase_N"/>
</dbReference>
<dbReference type="EMBL" id="CP036266">
    <property type="protein sequence ID" value="QDT24313.1"/>
    <property type="molecule type" value="Genomic_DNA"/>
</dbReference>
<dbReference type="CDD" id="cd16027">
    <property type="entry name" value="SGSH"/>
    <property type="match status" value="1"/>
</dbReference>
<dbReference type="InterPro" id="IPR017850">
    <property type="entry name" value="Alkaline_phosphatase_core_sf"/>
</dbReference>
<dbReference type="PANTHER" id="PTHR43751:SF1">
    <property type="entry name" value="SULFATASE ATSG-RELATED"/>
    <property type="match status" value="1"/>
</dbReference>
<feature type="compositionally biased region" description="Basic and acidic residues" evidence="3">
    <location>
        <begin position="465"/>
        <end position="480"/>
    </location>
</feature>
<evidence type="ECO:0000313" key="7">
    <source>
        <dbReference type="Proteomes" id="UP000320421"/>
    </source>
</evidence>
<feature type="compositionally biased region" description="Basic residues" evidence="3">
    <location>
        <begin position="493"/>
        <end position="507"/>
    </location>
</feature>
<accession>A0A517PY62</accession>
<evidence type="ECO:0000256" key="2">
    <source>
        <dbReference type="ARBA" id="ARBA00022801"/>
    </source>
</evidence>
<gene>
    <name evidence="6" type="ORF">HG66A1_61450</name>
</gene>
<keyword evidence="4" id="KW-0732">Signal</keyword>
<dbReference type="PROSITE" id="PS00523">
    <property type="entry name" value="SULFATASE_1"/>
    <property type="match status" value="1"/>
</dbReference>
<dbReference type="InterPro" id="IPR024607">
    <property type="entry name" value="Sulfatase_CS"/>
</dbReference>
<sequence length="507" mass="56929" precursor="true">MFNGSLGLRLLFCLTLAFNLIPTSAAQSAEKSKRPNILFAIADDWGWPHAGAYGDPVVKTPTFDRLAREGVLFQNAYVSSPSCTPSRGAILTGKYHWQLDAGANLHCIFPDRLTTYPEILKSHGYTVGHTGKAWGPGRTETRSRELAGKRFKNFQDFLNQRDGDEPFCFWLGSSDPHRPYAPGSGVESGMDLSKIKLPACFPDAEEVRSDVADYYFEVQRFDQLVGDALKLLEEKGELDNTIIFMTGDHGMPFPRSKSCLYDTGTRVPLAARWPSHIQPNRSVTDFVSLIDLAPTFYEAAGVEIPQDVTGKSLMPVLDAPGSGRTVADRDEIFFGKERHVPSQEEPDMGGYPCRAIRTDDFLYIHNYRPDRWPAGTPNYTKAAIPGTWYGDCDNGPTKTYMVTHKDKDAEHRRLYELAFGKLPAEELYDLRNDPDQLQNVAQDPMYQMIKARLVKELHEKLVATHDPRELGQGDELEKHPYLGGGPKHPSLEKKRKKKPRKKAPNPE</sequence>
<dbReference type="Pfam" id="PF00884">
    <property type="entry name" value="Sulfatase"/>
    <property type="match status" value="1"/>
</dbReference>
<protein>
    <submittedName>
        <fullName evidence="6">Arylsulfatase</fullName>
        <ecNumber evidence="6">3.1.6.1</ecNumber>
    </submittedName>
</protein>
<evidence type="ECO:0000259" key="5">
    <source>
        <dbReference type="Pfam" id="PF00884"/>
    </source>
</evidence>
<organism evidence="6 7">
    <name type="scientific">Gimesia chilikensis</name>
    <dbReference type="NCBI Taxonomy" id="2605989"/>
    <lineage>
        <taxon>Bacteria</taxon>
        <taxon>Pseudomonadati</taxon>
        <taxon>Planctomycetota</taxon>
        <taxon>Planctomycetia</taxon>
        <taxon>Planctomycetales</taxon>
        <taxon>Planctomycetaceae</taxon>
        <taxon>Gimesia</taxon>
    </lineage>
</organism>
<evidence type="ECO:0000313" key="6">
    <source>
        <dbReference type="EMBL" id="QDT24313.1"/>
    </source>
</evidence>
<dbReference type="AlphaFoldDB" id="A0A517PY62"/>
<proteinExistence type="inferred from homology"/>
<evidence type="ECO:0000256" key="4">
    <source>
        <dbReference type="SAM" id="SignalP"/>
    </source>
</evidence>
<dbReference type="Proteomes" id="UP000320421">
    <property type="component" value="Chromosome"/>
</dbReference>
<dbReference type="RefSeq" id="WP_145192899.1">
    <property type="nucleotide sequence ID" value="NZ_CP036266.1"/>
</dbReference>
<comment type="similarity">
    <text evidence="1">Belongs to the sulfatase family.</text>
</comment>
<keyword evidence="2 6" id="KW-0378">Hydrolase</keyword>
<evidence type="ECO:0000256" key="3">
    <source>
        <dbReference type="SAM" id="MobiDB-lite"/>
    </source>
</evidence>
<feature type="domain" description="Sulfatase N-terminal" evidence="5">
    <location>
        <begin position="35"/>
        <end position="302"/>
    </location>
</feature>
<dbReference type="Gene3D" id="3.40.720.10">
    <property type="entry name" value="Alkaline Phosphatase, subunit A"/>
    <property type="match status" value="1"/>
</dbReference>
<dbReference type="GO" id="GO:0004065">
    <property type="term" value="F:arylsulfatase activity"/>
    <property type="evidence" value="ECO:0007669"/>
    <property type="project" value="UniProtKB-EC"/>
</dbReference>
<keyword evidence="7" id="KW-1185">Reference proteome</keyword>
<dbReference type="InterPro" id="IPR052701">
    <property type="entry name" value="GAG_Ulvan_Degrading_Sulfatases"/>
</dbReference>
<evidence type="ECO:0000256" key="1">
    <source>
        <dbReference type="ARBA" id="ARBA00008779"/>
    </source>
</evidence>
<reference evidence="6 7" key="1">
    <citation type="submission" date="2019-02" db="EMBL/GenBank/DDBJ databases">
        <title>Deep-cultivation of Planctomycetes and their phenomic and genomic characterization uncovers novel biology.</title>
        <authorList>
            <person name="Wiegand S."/>
            <person name="Jogler M."/>
            <person name="Boedeker C."/>
            <person name="Pinto D."/>
            <person name="Vollmers J."/>
            <person name="Rivas-Marin E."/>
            <person name="Kohn T."/>
            <person name="Peeters S.H."/>
            <person name="Heuer A."/>
            <person name="Rast P."/>
            <person name="Oberbeckmann S."/>
            <person name="Bunk B."/>
            <person name="Jeske O."/>
            <person name="Meyerdierks A."/>
            <person name="Storesund J.E."/>
            <person name="Kallscheuer N."/>
            <person name="Luecker S."/>
            <person name="Lage O.M."/>
            <person name="Pohl T."/>
            <person name="Merkel B.J."/>
            <person name="Hornburger P."/>
            <person name="Mueller R.-W."/>
            <person name="Bruemmer F."/>
            <person name="Labrenz M."/>
            <person name="Spormann A.M."/>
            <person name="Op den Camp H."/>
            <person name="Overmann J."/>
            <person name="Amann R."/>
            <person name="Jetten M.S.M."/>
            <person name="Mascher T."/>
            <person name="Medema M.H."/>
            <person name="Devos D.P."/>
            <person name="Kaster A.-K."/>
            <person name="Ovreas L."/>
            <person name="Rohde M."/>
            <person name="Galperin M.Y."/>
            <person name="Jogler C."/>
        </authorList>
    </citation>
    <scope>NUCLEOTIDE SEQUENCE [LARGE SCALE GENOMIC DNA]</scope>
    <source>
        <strain evidence="6 7">HG66A1</strain>
    </source>
</reference>
<dbReference type="EC" id="3.1.6.1" evidence="6"/>
<dbReference type="SUPFAM" id="SSF53649">
    <property type="entry name" value="Alkaline phosphatase-like"/>
    <property type="match status" value="1"/>
</dbReference>
<feature type="region of interest" description="Disordered" evidence="3">
    <location>
        <begin position="465"/>
        <end position="507"/>
    </location>
</feature>
<dbReference type="OrthoDB" id="9762324at2"/>